<accession>A0A5J4ZQY2</accession>
<dbReference type="PANTHER" id="PTHR33227">
    <property type="entry name" value="STIGMA-SPECIFIC STIG1-LIKE PROTEIN 3"/>
    <property type="match status" value="1"/>
</dbReference>
<gene>
    <name evidence="5" type="ORF">F0562_014382</name>
</gene>
<dbReference type="Pfam" id="PF04885">
    <property type="entry name" value="Stig1"/>
    <property type="match status" value="1"/>
</dbReference>
<dbReference type="AlphaFoldDB" id="A0A5J4ZQY2"/>
<reference evidence="5 6" key="1">
    <citation type="submission" date="2019-09" db="EMBL/GenBank/DDBJ databases">
        <title>A chromosome-level genome assembly of the Chinese tupelo Nyssa sinensis.</title>
        <authorList>
            <person name="Yang X."/>
            <person name="Kang M."/>
            <person name="Yang Y."/>
            <person name="Xiong H."/>
            <person name="Wang M."/>
            <person name="Zhang Z."/>
            <person name="Wang Z."/>
            <person name="Wu H."/>
            <person name="Ma T."/>
            <person name="Liu J."/>
            <person name="Xi Z."/>
        </authorList>
    </citation>
    <scope>NUCLEOTIDE SEQUENCE [LARGE SCALE GENOMIC DNA]</scope>
    <source>
        <strain evidence="5">J267</strain>
        <tissue evidence="5">Leaf</tissue>
    </source>
</reference>
<feature type="compositionally biased region" description="Polar residues" evidence="3">
    <location>
        <begin position="250"/>
        <end position="264"/>
    </location>
</feature>
<dbReference type="OrthoDB" id="776013at2759"/>
<keyword evidence="2" id="KW-0732">Signal</keyword>
<evidence type="ECO:0000313" key="6">
    <source>
        <dbReference type="Proteomes" id="UP000325577"/>
    </source>
</evidence>
<name>A0A5J4ZQY2_9ASTE</name>
<feature type="region of interest" description="Disordered" evidence="3">
    <location>
        <begin position="250"/>
        <end position="269"/>
    </location>
</feature>
<evidence type="ECO:0000256" key="4">
    <source>
        <dbReference type="SAM" id="Phobius"/>
    </source>
</evidence>
<dbReference type="PANTHER" id="PTHR33227:SF21">
    <property type="entry name" value="F12F1.21 PROTEIN"/>
    <property type="match status" value="1"/>
</dbReference>
<proteinExistence type="inferred from homology"/>
<dbReference type="InterPro" id="IPR006969">
    <property type="entry name" value="Stig-like"/>
</dbReference>
<keyword evidence="4" id="KW-0472">Membrane</keyword>
<evidence type="ECO:0000313" key="5">
    <source>
        <dbReference type="EMBL" id="KAA8520126.1"/>
    </source>
</evidence>
<feature type="transmembrane region" description="Helical" evidence="4">
    <location>
        <begin position="116"/>
        <end position="136"/>
    </location>
</feature>
<keyword evidence="4" id="KW-0812">Transmembrane</keyword>
<evidence type="ECO:0000256" key="1">
    <source>
        <dbReference type="ARBA" id="ARBA00006010"/>
    </source>
</evidence>
<organism evidence="5 6">
    <name type="scientific">Nyssa sinensis</name>
    <dbReference type="NCBI Taxonomy" id="561372"/>
    <lineage>
        <taxon>Eukaryota</taxon>
        <taxon>Viridiplantae</taxon>
        <taxon>Streptophyta</taxon>
        <taxon>Embryophyta</taxon>
        <taxon>Tracheophyta</taxon>
        <taxon>Spermatophyta</taxon>
        <taxon>Magnoliopsida</taxon>
        <taxon>eudicotyledons</taxon>
        <taxon>Gunneridae</taxon>
        <taxon>Pentapetalae</taxon>
        <taxon>asterids</taxon>
        <taxon>Cornales</taxon>
        <taxon>Nyssaceae</taxon>
        <taxon>Nyssa</taxon>
    </lineage>
</organism>
<keyword evidence="6" id="KW-1185">Reference proteome</keyword>
<evidence type="ECO:0000256" key="2">
    <source>
        <dbReference type="ARBA" id="ARBA00022729"/>
    </source>
</evidence>
<sequence length="329" mass="36722">MAIVTTLSATSHEEELLLADEDEEVGTESSDFPSTSLRGTSRFLAEKPRATMTCDKYPRVCSAKGSPGPDCCKKNCVNVMTDKLNCGMCGKKCKYSEICCKGFPTSFSLHIHLQQFLLSLSLSLSLYIYIYIYIFMDKGWSLTLDSDPLGFFMTKPSTFNLTPRFNHHNKPRNMFSGMEFPVNLNHREEQATTQSFDDNRTVVDEVDFFSDKNKCNDNLDSDIASITVKEENSPGKAAVNTGLRLLTANTGSDQSTVDDGISSNAEHKRAKNERLKGMPTQVSNNYGALQGHLVTLMQQQQQQESLRAQSPHEPEVIFTLFLNCLAIPH</sequence>
<evidence type="ECO:0000256" key="3">
    <source>
        <dbReference type="SAM" id="MobiDB-lite"/>
    </source>
</evidence>
<comment type="similarity">
    <text evidence="1">Belongs to the STIG1 family.</text>
</comment>
<keyword evidence="4" id="KW-1133">Transmembrane helix</keyword>
<protein>
    <recommendedName>
        <fullName evidence="7">Stigma-specific STIG1-like protein 1</fullName>
    </recommendedName>
</protein>
<dbReference type="EMBL" id="CM018049">
    <property type="protein sequence ID" value="KAA8520126.1"/>
    <property type="molecule type" value="Genomic_DNA"/>
</dbReference>
<dbReference type="Proteomes" id="UP000325577">
    <property type="component" value="Linkage Group LG6"/>
</dbReference>
<evidence type="ECO:0008006" key="7">
    <source>
        <dbReference type="Google" id="ProtNLM"/>
    </source>
</evidence>